<protein>
    <submittedName>
        <fullName evidence="3">Universal stress protein</fullName>
    </submittedName>
</protein>
<comment type="similarity">
    <text evidence="1">Belongs to the universal stress protein A family.</text>
</comment>
<comment type="caution">
    <text evidence="3">The sequence shown here is derived from an EMBL/GenBank/DDBJ whole genome shotgun (WGS) entry which is preliminary data.</text>
</comment>
<organism evidence="3 4">
    <name type="scientific">Kribbella sindirgiensis</name>
    <dbReference type="NCBI Taxonomy" id="1124744"/>
    <lineage>
        <taxon>Bacteria</taxon>
        <taxon>Bacillati</taxon>
        <taxon>Actinomycetota</taxon>
        <taxon>Actinomycetes</taxon>
        <taxon>Propionibacteriales</taxon>
        <taxon>Kribbellaceae</taxon>
        <taxon>Kribbella</taxon>
    </lineage>
</organism>
<reference evidence="3 4" key="1">
    <citation type="submission" date="2019-02" db="EMBL/GenBank/DDBJ databases">
        <title>Kribbella capetownensis sp. nov. and Kribbella speibonae sp. nov., isolated from soil.</title>
        <authorList>
            <person name="Curtis S.M."/>
            <person name="Norton I."/>
            <person name="Everest G.J."/>
            <person name="Meyers P.R."/>
        </authorList>
    </citation>
    <scope>NUCLEOTIDE SEQUENCE [LARGE SCALE GENOMIC DNA]</scope>
    <source>
        <strain evidence="3 4">DSM 27082</strain>
    </source>
</reference>
<dbReference type="Proteomes" id="UP000292695">
    <property type="component" value="Unassembled WGS sequence"/>
</dbReference>
<feature type="domain" description="UspA" evidence="2">
    <location>
        <begin position="152"/>
        <end position="289"/>
    </location>
</feature>
<dbReference type="OrthoDB" id="5179911at2"/>
<dbReference type="PRINTS" id="PR01438">
    <property type="entry name" value="UNVRSLSTRESS"/>
</dbReference>
<feature type="domain" description="UspA" evidence="2">
    <location>
        <begin position="8"/>
        <end position="142"/>
    </location>
</feature>
<dbReference type="InterPro" id="IPR014729">
    <property type="entry name" value="Rossmann-like_a/b/a_fold"/>
</dbReference>
<name>A0A4R0I1L9_9ACTN</name>
<dbReference type="Pfam" id="PF00582">
    <property type="entry name" value="Usp"/>
    <property type="match status" value="2"/>
</dbReference>
<keyword evidence="4" id="KW-1185">Reference proteome</keyword>
<dbReference type="InterPro" id="IPR006015">
    <property type="entry name" value="Universal_stress_UspA"/>
</dbReference>
<dbReference type="InterPro" id="IPR006016">
    <property type="entry name" value="UspA"/>
</dbReference>
<dbReference type="PANTHER" id="PTHR46553:SF3">
    <property type="entry name" value="ADENINE NUCLEOTIDE ALPHA HYDROLASES-LIKE SUPERFAMILY PROTEIN"/>
    <property type="match status" value="1"/>
</dbReference>
<evidence type="ECO:0000259" key="2">
    <source>
        <dbReference type="Pfam" id="PF00582"/>
    </source>
</evidence>
<evidence type="ECO:0000313" key="3">
    <source>
        <dbReference type="EMBL" id="TCC21597.1"/>
    </source>
</evidence>
<evidence type="ECO:0000313" key="4">
    <source>
        <dbReference type="Proteomes" id="UP000292695"/>
    </source>
</evidence>
<dbReference type="RefSeq" id="WP_131295397.1">
    <property type="nucleotide sequence ID" value="NZ_SJKA01000019.1"/>
</dbReference>
<dbReference type="PANTHER" id="PTHR46553">
    <property type="entry name" value="ADENINE NUCLEOTIDE ALPHA HYDROLASES-LIKE SUPERFAMILY PROTEIN"/>
    <property type="match status" value="1"/>
</dbReference>
<evidence type="ECO:0000256" key="1">
    <source>
        <dbReference type="ARBA" id="ARBA00008791"/>
    </source>
</evidence>
<dbReference type="SUPFAM" id="SSF52402">
    <property type="entry name" value="Adenine nucleotide alpha hydrolases-like"/>
    <property type="match status" value="2"/>
</dbReference>
<gene>
    <name evidence="3" type="ORF">E0H50_35530</name>
</gene>
<dbReference type="AlphaFoldDB" id="A0A4R0I1L9"/>
<proteinExistence type="inferred from homology"/>
<dbReference type="Gene3D" id="3.40.50.620">
    <property type="entry name" value="HUPs"/>
    <property type="match status" value="2"/>
</dbReference>
<sequence length="289" mass="30280">MSSPSAPVVAGYDGSPAGLAALDWATAEAVRLHAPLRIAEVFELVIATRPSPGKVVPLAAVRTLRERGLSAIAERIRLQHPDLHVESVLLEGVAAKQLVEESEPARLMVLGSRGLGGWTGLALGSVALQVATHASCPIVVVPSDTRPTENPTVVVGVDGSETSAAAIGFAFEQAEALKARVLAVHAWTSPYLTYADGESMLQFDENDIKESSRLLVAEAVAGVAADHPDVPWETRLISGHRARAILRTAESADLIVVGSRGRGGFAGLLLGSVSQHVLHHAHCPVAIVR</sequence>
<dbReference type="EMBL" id="SJKA01000019">
    <property type="protein sequence ID" value="TCC21597.1"/>
    <property type="molecule type" value="Genomic_DNA"/>
</dbReference>
<accession>A0A4R0I1L9</accession>